<dbReference type="InterPro" id="IPR001509">
    <property type="entry name" value="Epimerase_deHydtase"/>
</dbReference>
<comment type="caution">
    <text evidence="5">The sequence shown here is derived from an EMBL/GenBank/DDBJ whole genome shotgun (WGS) entry which is preliminary data.</text>
</comment>
<dbReference type="InterPro" id="IPR036291">
    <property type="entry name" value="NAD(P)-bd_dom_sf"/>
</dbReference>
<protein>
    <recommendedName>
        <fullName evidence="2">dTDP-4-dehydrorhamnose reductase</fullName>
        <ecNumber evidence="2">1.1.1.133</ecNumber>
    </recommendedName>
</protein>
<keyword evidence="6" id="KW-1185">Reference proteome</keyword>
<feature type="domain" description="NAD-dependent epimerase/dehydratase" evidence="3">
    <location>
        <begin position="4"/>
        <end position="60"/>
    </location>
</feature>
<dbReference type="EMBL" id="JAFNJU010000010">
    <property type="protein sequence ID" value="MBO1265876.1"/>
    <property type="molecule type" value="Genomic_DNA"/>
</dbReference>
<dbReference type="EC" id="1.1.1.133" evidence="2"/>
<sequence length="241" mass="27538">MKAIITGMNGTVAPYVYTELEKRNIEVIIWDRSEVSTDNQKSISDFIRTTQPDLFFHIATGPVKWLEFIAKATKELGVKLLFTSSVSVFSEKGSGPYDPESVPDAEEEYGRYKIACEETARVWNPDSIILRLGWQIGSEEGSNHMVDFLAKAQKEHGFIEASSRWFPSCSFLEDTSEVIAQAALTYMPGTYLVNSNRKYSFFEIAEFLKTKHHAPWNIRETVSFKRDDRMADPRVEIPELF</sequence>
<comment type="function">
    <text evidence="2">Catalyzes the reduction of dTDP-6-deoxy-L-lyxo-4-hexulose to yield dTDP-L-rhamnose.</text>
</comment>
<evidence type="ECO:0000313" key="5">
    <source>
        <dbReference type="EMBL" id="MBO1265876.1"/>
    </source>
</evidence>
<dbReference type="Pfam" id="PF01370">
    <property type="entry name" value="Epimerase"/>
    <property type="match status" value="1"/>
</dbReference>
<dbReference type="RefSeq" id="WP_207600399.1">
    <property type="nucleotide sequence ID" value="NZ_JAFNJU010000010.1"/>
</dbReference>
<name>A0A939KKA0_9CLOT</name>
<dbReference type="Pfam" id="PF04321">
    <property type="entry name" value="RmlD_sub_bind"/>
    <property type="match status" value="1"/>
</dbReference>
<gene>
    <name evidence="5" type="ORF">J3A84_12620</name>
</gene>
<keyword evidence="2" id="KW-0521">NADP</keyword>
<dbReference type="PANTHER" id="PTHR10491">
    <property type="entry name" value="DTDP-4-DEHYDRORHAMNOSE REDUCTASE"/>
    <property type="match status" value="1"/>
</dbReference>
<keyword evidence="2" id="KW-0560">Oxidoreductase</keyword>
<evidence type="ECO:0000256" key="2">
    <source>
        <dbReference type="RuleBase" id="RU364082"/>
    </source>
</evidence>
<evidence type="ECO:0000259" key="4">
    <source>
        <dbReference type="Pfam" id="PF04321"/>
    </source>
</evidence>
<dbReference type="SUPFAM" id="SSF51735">
    <property type="entry name" value="NAD(P)-binding Rossmann-fold domains"/>
    <property type="match status" value="1"/>
</dbReference>
<evidence type="ECO:0000259" key="3">
    <source>
        <dbReference type="Pfam" id="PF01370"/>
    </source>
</evidence>
<proteinExistence type="inferred from homology"/>
<organism evidence="5 6">
    <name type="scientific">Proteiniclasticum aestuarii</name>
    <dbReference type="NCBI Taxonomy" id="2817862"/>
    <lineage>
        <taxon>Bacteria</taxon>
        <taxon>Bacillati</taxon>
        <taxon>Bacillota</taxon>
        <taxon>Clostridia</taxon>
        <taxon>Eubacteriales</taxon>
        <taxon>Clostridiaceae</taxon>
        <taxon>Proteiniclasticum</taxon>
    </lineage>
</organism>
<evidence type="ECO:0000256" key="1">
    <source>
        <dbReference type="ARBA" id="ARBA00010944"/>
    </source>
</evidence>
<dbReference type="PANTHER" id="PTHR10491:SF4">
    <property type="entry name" value="METHIONINE ADENOSYLTRANSFERASE 2 SUBUNIT BETA"/>
    <property type="match status" value="1"/>
</dbReference>
<comment type="similarity">
    <text evidence="1 2">Belongs to the dTDP-4-dehydrorhamnose reductase family.</text>
</comment>
<feature type="domain" description="RmlD-like substrate binding" evidence="4">
    <location>
        <begin position="68"/>
        <end position="213"/>
    </location>
</feature>
<dbReference type="Gene3D" id="3.40.50.720">
    <property type="entry name" value="NAD(P)-binding Rossmann-like Domain"/>
    <property type="match status" value="1"/>
</dbReference>
<dbReference type="Proteomes" id="UP000664218">
    <property type="component" value="Unassembled WGS sequence"/>
</dbReference>
<dbReference type="GO" id="GO:0008831">
    <property type="term" value="F:dTDP-4-dehydrorhamnose reductase activity"/>
    <property type="evidence" value="ECO:0007669"/>
    <property type="project" value="UniProtKB-EC"/>
</dbReference>
<dbReference type="InterPro" id="IPR029903">
    <property type="entry name" value="RmlD-like-bd"/>
</dbReference>
<dbReference type="AlphaFoldDB" id="A0A939KKA0"/>
<comment type="pathway">
    <text evidence="2">Carbohydrate biosynthesis; dTDP-L-rhamnose biosynthesis.</text>
</comment>
<evidence type="ECO:0000313" key="6">
    <source>
        <dbReference type="Proteomes" id="UP000664218"/>
    </source>
</evidence>
<reference evidence="5" key="1">
    <citation type="submission" date="2021-03" db="EMBL/GenBank/DDBJ databases">
        <title>Proteiniclasticum marinus sp. nov., isolated from tidal flat sediment.</title>
        <authorList>
            <person name="Namirimu T."/>
            <person name="Yang J.-A."/>
            <person name="Yang S.-H."/>
            <person name="Kim Y.-J."/>
            <person name="Kwon K.K."/>
        </authorList>
    </citation>
    <scope>NUCLEOTIDE SEQUENCE</scope>
    <source>
        <strain evidence="5">SCR006</strain>
    </source>
</reference>
<dbReference type="InterPro" id="IPR005913">
    <property type="entry name" value="dTDP_dehydrorham_reduct"/>
</dbReference>
<accession>A0A939KKA0</accession>